<protein>
    <submittedName>
        <fullName evidence="1">Uncharacterized protein</fullName>
    </submittedName>
</protein>
<gene>
    <name evidence="1" type="ORF">BRO54_3839</name>
</gene>
<organism evidence="1 2">
    <name type="scientific">Geobacillus proteiniphilus</name>
    <dbReference type="NCBI Taxonomy" id="860353"/>
    <lineage>
        <taxon>Bacteria</taxon>
        <taxon>Bacillati</taxon>
        <taxon>Bacillota</taxon>
        <taxon>Bacilli</taxon>
        <taxon>Bacillales</taxon>
        <taxon>Anoxybacillaceae</taxon>
        <taxon>Geobacillus</taxon>
    </lineage>
</organism>
<sequence>MGQIILPELIDLIVREMFSFRPFYLEEIFYFFSHNQL</sequence>
<name>A0A1Q5SHV1_9BACL</name>
<reference evidence="2" key="2">
    <citation type="submission" date="2017-01" db="EMBL/GenBank/DDBJ databases">
        <title>Genome sequencing and annotation of Geobacillus sp. 1017, a Hydrocarbon-Oxidizing Thermophilic Bacterium Isolated from a Heavy Oil Reservoir (China).</title>
        <authorList>
            <person name="Kadnikov V.V."/>
            <person name="Mardanov A.V."/>
            <person name="Poltaraus A.B."/>
            <person name="Sokolova D.S."/>
            <person name="Semenova E.M."/>
            <person name="Ravin N.V."/>
            <person name="Tourova T.P."/>
            <person name="Nazina T.N."/>
        </authorList>
    </citation>
    <scope>NUCLEOTIDE SEQUENCE [LARGE SCALE GENOMIC DNA]</scope>
    <source>
        <strain evidence="2">1017</strain>
    </source>
</reference>
<comment type="caution">
    <text evidence="1">The sequence shown here is derived from an EMBL/GenBank/DDBJ whole genome shotgun (WGS) entry which is preliminary data.</text>
</comment>
<dbReference type="AlphaFoldDB" id="A0A1Q5SHV1"/>
<reference evidence="1 2" key="1">
    <citation type="submission" date="2016-11" db="EMBL/GenBank/DDBJ databases">
        <authorList>
            <person name="Kadnikov V."/>
            <person name="Nazina T."/>
        </authorList>
    </citation>
    <scope>NUCLEOTIDE SEQUENCE [LARGE SCALE GENOMIC DNA]</scope>
    <source>
        <strain evidence="1 2">1017</strain>
    </source>
</reference>
<proteinExistence type="predicted"/>
<dbReference type="EMBL" id="MQMG01000101">
    <property type="protein sequence ID" value="OKO87582.1"/>
    <property type="molecule type" value="Genomic_DNA"/>
</dbReference>
<accession>A0A1Q5SHV1</accession>
<evidence type="ECO:0000313" key="2">
    <source>
        <dbReference type="Proteomes" id="UP000186030"/>
    </source>
</evidence>
<dbReference type="Proteomes" id="UP000186030">
    <property type="component" value="Unassembled WGS sequence"/>
</dbReference>
<evidence type="ECO:0000313" key="1">
    <source>
        <dbReference type="EMBL" id="OKO87582.1"/>
    </source>
</evidence>